<dbReference type="GO" id="GO:0003723">
    <property type="term" value="F:RNA binding"/>
    <property type="evidence" value="ECO:0007669"/>
    <property type="project" value="InterPro"/>
</dbReference>
<reference evidence="5" key="1">
    <citation type="journal article" date="2014" name="Nature">
        <title>Elephant shark genome provides unique insights into gnathostome evolution.</title>
        <authorList>
            <consortium name="International Elephant Shark Genome Sequencing Consortium"/>
            <person name="Venkatesh B."/>
            <person name="Lee A.P."/>
            <person name="Ravi V."/>
            <person name="Maurya A.K."/>
            <person name="Lian M.M."/>
            <person name="Swann J.B."/>
            <person name="Ohta Y."/>
            <person name="Flajnik M.F."/>
            <person name="Sutoh Y."/>
            <person name="Kasahara M."/>
            <person name="Hoon S."/>
            <person name="Gangu V."/>
            <person name="Roy S.W."/>
            <person name="Irimia M."/>
            <person name="Korzh V."/>
            <person name="Kondrychyn I."/>
            <person name="Lim Z.W."/>
            <person name="Tay B.H."/>
            <person name="Tohari S."/>
            <person name="Kong K.W."/>
            <person name="Ho S."/>
            <person name="Lorente-Galdos B."/>
            <person name="Quilez J."/>
            <person name="Marques-Bonet T."/>
            <person name="Raney B.J."/>
            <person name="Ingham P.W."/>
            <person name="Tay A."/>
            <person name="Hillier L.W."/>
            <person name="Minx P."/>
            <person name="Boehm T."/>
            <person name="Wilson R.K."/>
            <person name="Brenner S."/>
            <person name="Warren W.C."/>
        </authorList>
    </citation>
    <scope>NUCLEOTIDE SEQUENCE</scope>
    <source>
        <tissue evidence="5">Gills</tissue>
    </source>
</reference>
<evidence type="ECO:0000256" key="2">
    <source>
        <dbReference type="ARBA" id="ARBA00007469"/>
    </source>
</evidence>
<dbReference type="Gene3D" id="3.90.730.10">
    <property type="entry name" value="Ribonuclease T2-like"/>
    <property type="match status" value="1"/>
</dbReference>
<dbReference type="GO" id="GO:0005576">
    <property type="term" value="C:extracellular region"/>
    <property type="evidence" value="ECO:0007669"/>
    <property type="project" value="TreeGrafter"/>
</dbReference>
<dbReference type="InterPro" id="IPR018188">
    <property type="entry name" value="RNase_T2_His_AS_1"/>
</dbReference>
<comment type="similarity">
    <text evidence="2 3">Belongs to the RNase T2 family.</text>
</comment>
<dbReference type="CDD" id="cd00374">
    <property type="entry name" value="RNase_T2"/>
    <property type="match status" value="1"/>
</dbReference>
<dbReference type="SUPFAM" id="SSF55895">
    <property type="entry name" value="Ribonuclease Rh-like"/>
    <property type="match status" value="1"/>
</dbReference>
<evidence type="ECO:0000256" key="1">
    <source>
        <dbReference type="ARBA" id="ARBA00004227"/>
    </source>
</evidence>
<evidence type="ECO:0000256" key="3">
    <source>
        <dbReference type="RuleBase" id="RU004328"/>
    </source>
</evidence>
<sequence>MAKGDIISVTAQDVGLCLSLLFVVLAHTSTQGAVIDRCSWKCLEYAQLWPGSFCITFKKNVCRIPEGVNTWTIHGLWPDGVFGCNKTWHLEQQDISDLESDLLRYWPTMIKRPPLQFWRKEWSRHGTCATCLDSLSTPHKFFSLALQLRKTLSIDQAFAGAGIKPSCNVSYELKDIHSALSHLGADVSLQCYNQKGREILMQIKVSVHKDFTVGCERWAKDTEISYFHPCKHGMSIYLFPLSSHPDNPCP</sequence>
<evidence type="ECO:0000313" key="5">
    <source>
        <dbReference type="EMBL" id="AFP06854.1"/>
    </source>
</evidence>
<dbReference type="PROSITE" id="PS00530">
    <property type="entry name" value="RNASE_T2_1"/>
    <property type="match status" value="1"/>
</dbReference>
<dbReference type="PANTHER" id="PTHR11240">
    <property type="entry name" value="RIBONUCLEASE T2"/>
    <property type="match status" value="1"/>
</dbReference>
<dbReference type="EMBL" id="JW874337">
    <property type="protein sequence ID" value="AFP06854.1"/>
    <property type="molecule type" value="mRNA"/>
</dbReference>
<dbReference type="PANTHER" id="PTHR11240:SF85">
    <property type="entry name" value="RIBONUCLEASE T2"/>
    <property type="match status" value="1"/>
</dbReference>
<keyword evidence="4" id="KW-0732">Signal</keyword>
<organism evidence="5">
    <name type="scientific">Callorhinchus milii</name>
    <name type="common">Ghost shark</name>
    <dbReference type="NCBI Taxonomy" id="7868"/>
    <lineage>
        <taxon>Eukaryota</taxon>
        <taxon>Metazoa</taxon>
        <taxon>Chordata</taxon>
        <taxon>Craniata</taxon>
        <taxon>Vertebrata</taxon>
        <taxon>Chondrichthyes</taxon>
        <taxon>Holocephali</taxon>
        <taxon>Chimaeriformes</taxon>
        <taxon>Callorhinchidae</taxon>
        <taxon>Callorhinchus</taxon>
    </lineage>
</organism>
<feature type="chain" id="PRO_5004778646" evidence="4">
    <location>
        <begin position="33"/>
        <end position="250"/>
    </location>
</feature>
<accession>V9L5Q5</accession>
<dbReference type="Pfam" id="PF00445">
    <property type="entry name" value="Ribonuclease_T2"/>
    <property type="match status" value="1"/>
</dbReference>
<comment type="subcellular location">
    <subcellularLocation>
        <location evidence="1">Lysosome lumen</location>
    </subcellularLocation>
</comment>
<feature type="signal peptide" evidence="4">
    <location>
        <begin position="1"/>
        <end position="32"/>
    </location>
</feature>
<name>V9L5Q5_CALMI</name>
<protein>
    <submittedName>
        <fullName evidence="5">Ribonuclease T2</fullName>
    </submittedName>
</protein>
<dbReference type="InterPro" id="IPR001568">
    <property type="entry name" value="RNase_T2-like"/>
</dbReference>
<proteinExistence type="evidence at transcript level"/>
<dbReference type="GO" id="GO:0006401">
    <property type="term" value="P:RNA catabolic process"/>
    <property type="evidence" value="ECO:0007669"/>
    <property type="project" value="TreeGrafter"/>
</dbReference>
<dbReference type="InterPro" id="IPR036430">
    <property type="entry name" value="RNase_T2-like_sf"/>
</dbReference>
<evidence type="ECO:0000256" key="4">
    <source>
        <dbReference type="SAM" id="SignalP"/>
    </source>
</evidence>
<dbReference type="AlphaFoldDB" id="V9L5Q5"/>
<dbReference type="GO" id="GO:0043202">
    <property type="term" value="C:lysosomal lumen"/>
    <property type="evidence" value="ECO:0007669"/>
    <property type="project" value="UniProtKB-SubCell"/>
</dbReference>
<dbReference type="GO" id="GO:0033897">
    <property type="term" value="F:ribonuclease T2 activity"/>
    <property type="evidence" value="ECO:0007669"/>
    <property type="project" value="InterPro"/>
</dbReference>